<dbReference type="RefSeq" id="WP_394415585.1">
    <property type="nucleotide sequence ID" value="NZ_JBIGIC010000012.1"/>
</dbReference>
<dbReference type="NCBIfam" id="TIGR03142">
    <property type="entry name" value="cytochro_ccmI"/>
    <property type="match status" value="1"/>
</dbReference>
<dbReference type="InterPro" id="IPR017560">
    <property type="entry name" value="Cyt_c_biogenesis_CcmI"/>
</dbReference>
<sequence>MLSFLLAAALLVALTLLLLLRPWKRAGGDHPTVDARDLAARVYRDQLAELDRDLAAGTLRTEDHALSVAELQRRLLEDADALPAHVTAPNTRRTAWVLTLALPLLAAALYAWLGTPTALTPPAPPPAGPNVTPNVSQAQVEKMLADLAARAEKNPGNTRDWVMLARSYRLLGRLPDSARAFERVGADIQKSPALLVEYADVLAALANGNLEGRPLQLVQRALELDPANVPALSLFATAALRRQDTALAISTWEKALVLAPPGSEDATWLTQVLADTRAARGQPPAAGVPAPAPEPTAITGRVTLAPALAAQVQPGDTLFVYARPVDGRMPLAVLRARAGSLPLAFTLDDSLAMSPAARLSGAARVRVDARISHSGNAMPSAGDLVAEGEVVATGSRGLNLQIDRVHP</sequence>
<keyword evidence="3" id="KW-0201">Cytochrome c-type biogenesis</keyword>
<evidence type="ECO:0000259" key="5">
    <source>
        <dbReference type="Pfam" id="PF23892"/>
    </source>
</evidence>
<dbReference type="InterPro" id="IPR056412">
    <property type="entry name" value="Ig_CycH"/>
</dbReference>
<dbReference type="Pfam" id="PF23892">
    <property type="entry name" value="Ig_CycH"/>
    <property type="match status" value="1"/>
</dbReference>
<dbReference type="Proteomes" id="UP001606134">
    <property type="component" value="Unassembled WGS sequence"/>
</dbReference>
<evidence type="ECO:0000259" key="6">
    <source>
        <dbReference type="Pfam" id="PF23914"/>
    </source>
</evidence>
<evidence type="ECO:0000313" key="7">
    <source>
        <dbReference type="EMBL" id="MFG6489247.1"/>
    </source>
</evidence>
<protein>
    <submittedName>
        <fullName evidence="7">C-type cytochrome biogenesis protein CcmI</fullName>
    </submittedName>
</protein>
<name>A0ABW7HID6_9BURK</name>
<comment type="caution">
    <text evidence="7">The sequence shown here is derived from an EMBL/GenBank/DDBJ whole genome shotgun (WGS) entry which is preliminary data.</text>
</comment>
<evidence type="ECO:0000313" key="8">
    <source>
        <dbReference type="Proteomes" id="UP001606134"/>
    </source>
</evidence>
<evidence type="ECO:0000256" key="4">
    <source>
        <dbReference type="ARBA" id="ARBA00022803"/>
    </source>
</evidence>
<keyword evidence="2" id="KW-0677">Repeat</keyword>
<keyword evidence="4" id="KW-0802">TPR repeat</keyword>
<reference evidence="7 8" key="1">
    <citation type="submission" date="2024-08" db="EMBL/GenBank/DDBJ databases">
        <authorList>
            <person name="Lu H."/>
        </authorList>
    </citation>
    <scope>NUCLEOTIDE SEQUENCE [LARGE SCALE GENOMIC DNA]</scope>
    <source>
        <strain evidence="7 8">BYS78W</strain>
    </source>
</reference>
<dbReference type="InterPro" id="IPR011990">
    <property type="entry name" value="TPR-like_helical_dom_sf"/>
</dbReference>
<keyword evidence="8" id="KW-1185">Reference proteome</keyword>
<dbReference type="InterPro" id="IPR051263">
    <property type="entry name" value="C-type_cytochrome_biogenesis"/>
</dbReference>
<accession>A0ABW7HID6</accession>
<gene>
    <name evidence="7" type="primary">ccmI</name>
    <name evidence="7" type="ORF">ACG04R_21365</name>
</gene>
<dbReference type="Pfam" id="PF23914">
    <property type="entry name" value="TPR_CcmH_CycH"/>
    <property type="match status" value="1"/>
</dbReference>
<evidence type="ECO:0000256" key="3">
    <source>
        <dbReference type="ARBA" id="ARBA00022748"/>
    </source>
</evidence>
<dbReference type="SUPFAM" id="SSF48452">
    <property type="entry name" value="TPR-like"/>
    <property type="match status" value="1"/>
</dbReference>
<dbReference type="PANTHER" id="PTHR47870">
    <property type="entry name" value="CYTOCHROME C-TYPE BIOGENESIS PROTEIN CCMH"/>
    <property type="match status" value="1"/>
</dbReference>
<evidence type="ECO:0000256" key="2">
    <source>
        <dbReference type="ARBA" id="ARBA00022737"/>
    </source>
</evidence>
<dbReference type="InterPro" id="IPR056413">
    <property type="entry name" value="TPR_CcmH_CycH"/>
</dbReference>
<organism evidence="7 8">
    <name type="scientific">Pelomonas candidula</name>
    <dbReference type="NCBI Taxonomy" id="3299025"/>
    <lineage>
        <taxon>Bacteria</taxon>
        <taxon>Pseudomonadati</taxon>
        <taxon>Pseudomonadota</taxon>
        <taxon>Betaproteobacteria</taxon>
        <taxon>Burkholderiales</taxon>
        <taxon>Sphaerotilaceae</taxon>
        <taxon>Roseateles</taxon>
    </lineage>
</organism>
<feature type="domain" description="Cytochrome c-type biogenesis protein H Ig-like" evidence="5">
    <location>
        <begin position="298"/>
        <end position="403"/>
    </location>
</feature>
<dbReference type="Gene3D" id="1.25.40.10">
    <property type="entry name" value="Tetratricopeptide repeat domain"/>
    <property type="match status" value="1"/>
</dbReference>
<dbReference type="EMBL" id="JBIGIC010000012">
    <property type="protein sequence ID" value="MFG6489247.1"/>
    <property type="molecule type" value="Genomic_DNA"/>
</dbReference>
<evidence type="ECO:0000256" key="1">
    <source>
        <dbReference type="ARBA" id="ARBA00004196"/>
    </source>
</evidence>
<comment type="subcellular location">
    <subcellularLocation>
        <location evidence="1">Cell envelope</location>
    </subcellularLocation>
</comment>
<dbReference type="PANTHER" id="PTHR47870:SF1">
    <property type="entry name" value="CYTOCHROME C-TYPE BIOGENESIS PROTEIN CCMH"/>
    <property type="match status" value="1"/>
</dbReference>
<feature type="domain" description="Cytochrome c-type biogenesis protein H TPR" evidence="6">
    <location>
        <begin position="134"/>
        <end position="264"/>
    </location>
</feature>
<proteinExistence type="predicted"/>